<evidence type="ECO:0000256" key="1">
    <source>
        <dbReference type="ARBA" id="ARBA00005915"/>
    </source>
</evidence>
<dbReference type="Proteomes" id="UP000051378">
    <property type="component" value="Unassembled WGS sequence"/>
</dbReference>
<dbReference type="InterPro" id="IPR051673">
    <property type="entry name" value="SSDNA_exonuclease_RecJ"/>
</dbReference>
<dbReference type="NCBIfam" id="TIGR00644">
    <property type="entry name" value="recJ"/>
    <property type="match status" value="1"/>
</dbReference>
<dbReference type="GO" id="GO:0006281">
    <property type="term" value="P:DNA repair"/>
    <property type="evidence" value="ECO:0007669"/>
    <property type="project" value="InterPro"/>
</dbReference>
<evidence type="ECO:0000256" key="4">
    <source>
        <dbReference type="ARBA" id="ARBA00022801"/>
    </source>
</evidence>
<name>A0A0R2DSB2_9LACO</name>
<keyword evidence="3" id="KW-0540">Nuclease</keyword>
<gene>
    <name evidence="10" type="ORF">FC86_GL000895</name>
</gene>
<dbReference type="STRING" id="1423744.FC86_GL000895"/>
<reference evidence="10 11" key="1">
    <citation type="journal article" date="2015" name="Genome Announc.">
        <title>Expanding the biotechnology potential of lactobacilli through comparative genomics of 213 strains and associated genera.</title>
        <authorList>
            <person name="Sun Z."/>
            <person name="Harris H.M."/>
            <person name="McCann A."/>
            <person name="Guo C."/>
            <person name="Argimon S."/>
            <person name="Zhang W."/>
            <person name="Yang X."/>
            <person name="Jeffery I.B."/>
            <person name="Cooney J.C."/>
            <person name="Kagawa T.F."/>
            <person name="Liu W."/>
            <person name="Song Y."/>
            <person name="Salvetti E."/>
            <person name="Wrobel A."/>
            <person name="Rasinkangas P."/>
            <person name="Parkhill J."/>
            <person name="Rea M.C."/>
            <person name="O'Sullivan O."/>
            <person name="Ritari J."/>
            <person name="Douillard F.P."/>
            <person name="Paul Ross R."/>
            <person name="Yang R."/>
            <person name="Briner A.E."/>
            <person name="Felis G.E."/>
            <person name="de Vos W.M."/>
            <person name="Barrangou R."/>
            <person name="Klaenhammer T.R."/>
            <person name="Caufield P.W."/>
            <person name="Cui Y."/>
            <person name="Zhang H."/>
            <person name="O'Toole P.W."/>
        </authorList>
    </citation>
    <scope>NUCLEOTIDE SEQUENCE [LARGE SCALE GENOMIC DNA]</scope>
    <source>
        <strain evidence="10 11">DSM 23037</strain>
    </source>
</reference>
<dbReference type="PATRIC" id="fig|1423744.4.peg.920"/>
<comment type="similarity">
    <text evidence="1">Belongs to the RecJ family.</text>
</comment>
<feature type="domain" description="RecJ OB" evidence="9">
    <location>
        <begin position="421"/>
        <end position="525"/>
    </location>
</feature>
<proteinExistence type="inferred from homology"/>
<evidence type="ECO:0000259" key="8">
    <source>
        <dbReference type="Pfam" id="PF10141"/>
    </source>
</evidence>
<dbReference type="Pfam" id="PF02272">
    <property type="entry name" value="DHHA1"/>
    <property type="match status" value="1"/>
</dbReference>
<evidence type="ECO:0000313" key="10">
    <source>
        <dbReference type="EMBL" id="KRN03783.1"/>
    </source>
</evidence>
<comment type="caution">
    <text evidence="10">The sequence shown here is derived from an EMBL/GenBank/DDBJ whole genome shotgun (WGS) entry which is preliminary data.</text>
</comment>
<dbReference type="EMBL" id="AYZL01000020">
    <property type="protein sequence ID" value="KRN03783.1"/>
    <property type="molecule type" value="Genomic_DNA"/>
</dbReference>
<keyword evidence="11" id="KW-1185">Reference proteome</keyword>
<dbReference type="GO" id="GO:0003676">
    <property type="term" value="F:nucleic acid binding"/>
    <property type="evidence" value="ECO:0007669"/>
    <property type="project" value="InterPro"/>
</dbReference>
<dbReference type="Pfam" id="PF17768">
    <property type="entry name" value="RecJ_OB"/>
    <property type="match status" value="1"/>
</dbReference>
<dbReference type="AlphaFoldDB" id="A0A0R2DSB2"/>
<sequence length="730" mass="82478">MAVTILENRGIVSKEAIADWLNPSEDSIYSPFLFSDMQKAVDRIHQAIDSQELITVYGDYDADGITSTTILVETLEVMGANVNYHIPNRFTEGYGPNQASYQNLIDQGTQLFITVDNGVSGKETVEFLNDQNIDIIITDHHNLPQELPNALAIIHPRLNEQSYPFDDLAGVGVSFKLCCALLDETAYELLDLVAVGTIADMVSVTGENHALLKFGIDALKNTQRLGLRQLLSEAGANLADLDETSIGFVISPRLNSLGRLANADKAVELLLSDNPKICESLAKEIEKVNVDRKELVVNTTKEALTLAKSSQYQNQKTLIIYQEHWHEGILGIVANKIVEETQKPAILLTKSQNGVLKGSGRSVQGFDLFAALTPIKSELVSFGGHNMACGLSVKETYLTNLIQKFEESFSLKSEDNEQLFDCCLTPDELTLDKLEEISVFGPFGTDFETPLFKIDLPNISFARKIGQTQDHLKFTMINSKGMQVAGIGFNYPHVDLNLFKEKGILYGELSKNEWQGKVTPQLMLKYLDFEKERIIDCRHYQFQQIMTVQGVYGFFNESKRQVFKEKLQLNDSQTQLLRPNKGLPQTLIVMDQPLNNQQLEAIFSQSTVEQVYFYSQIKNLNLAQIPNQNVFREVLKYFYQHNNLKTTDLTQVASFFNLSIYELNLILRVFLELNFVKIDRVLIKPVENVQSKELTSSRLLQQTQKQLQFVNQINAMSSLDLKRHILQYLD</sequence>
<dbReference type="InterPro" id="IPR041122">
    <property type="entry name" value="RecJ_OB"/>
</dbReference>
<accession>A0A0R2DSB2</accession>
<dbReference type="PANTHER" id="PTHR30255">
    <property type="entry name" value="SINGLE-STRANDED-DNA-SPECIFIC EXONUCLEASE RECJ"/>
    <property type="match status" value="1"/>
</dbReference>
<feature type="domain" description="Single-stranded-DNA-specific exonuclease RecJ C-terminal" evidence="8">
    <location>
        <begin position="534"/>
        <end position="723"/>
    </location>
</feature>
<dbReference type="InterPro" id="IPR004610">
    <property type="entry name" value="RecJ"/>
</dbReference>
<evidence type="ECO:0000313" key="11">
    <source>
        <dbReference type="Proteomes" id="UP000051378"/>
    </source>
</evidence>
<keyword evidence="5 10" id="KW-0269">Exonuclease</keyword>
<feature type="domain" description="DDH" evidence="6">
    <location>
        <begin position="54"/>
        <end position="197"/>
    </location>
</feature>
<organism evidence="10 11">
    <name type="scientific">Holzapfeliella floricola DSM 23037 = JCM 16512</name>
    <dbReference type="NCBI Taxonomy" id="1423744"/>
    <lineage>
        <taxon>Bacteria</taxon>
        <taxon>Bacillati</taxon>
        <taxon>Bacillota</taxon>
        <taxon>Bacilli</taxon>
        <taxon>Lactobacillales</taxon>
        <taxon>Lactobacillaceae</taxon>
        <taxon>Holzapfeliella</taxon>
    </lineage>
</organism>
<dbReference type="Pfam" id="PF10141">
    <property type="entry name" value="ssDNA-exonuc_C"/>
    <property type="match status" value="1"/>
</dbReference>
<feature type="domain" description="DHHA1" evidence="7">
    <location>
        <begin position="315"/>
        <end position="409"/>
    </location>
</feature>
<evidence type="ECO:0000256" key="2">
    <source>
        <dbReference type="ARBA" id="ARBA00019841"/>
    </source>
</evidence>
<evidence type="ECO:0000259" key="9">
    <source>
        <dbReference type="Pfam" id="PF17768"/>
    </source>
</evidence>
<evidence type="ECO:0000259" key="6">
    <source>
        <dbReference type="Pfam" id="PF01368"/>
    </source>
</evidence>
<dbReference type="GO" id="GO:0006310">
    <property type="term" value="P:DNA recombination"/>
    <property type="evidence" value="ECO:0007669"/>
    <property type="project" value="InterPro"/>
</dbReference>
<dbReference type="GO" id="GO:0008409">
    <property type="term" value="F:5'-3' exonuclease activity"/>
    <property type="evidence" value="ECO:0007669"/>
    <property type="project" value="InterPro"/>
</dbReference>
<dbReference type="InterPro" id="IPR038763">
    <property type="entry name" value="DHH_sf"/>
</dbReference>
<dbReference type="InterPro" id="IPR001667">
    <property type="entry name" value="DDH_dom"/>
</dbReference>
<protein>
    <recommendedName>
        <fullName evidence="2">Single-stranded-DNA-specific exonuclease RecJ</fullName>
    </recommendedName>
</protein>
<evidence type="ECO:0000256" key="3">
    <source>
        <dbReference type="ARBA" id="ARBA00022722"/>
    </source>
</evidence>
<dbReference type="Pfam" id="PF01368">
    <property type="entry name" value="DHH"/>
    <property type="match status" value="1"/>
</dbReference>
<keyword evidence="4" id="KW-0378">Hydrolase</keyword>
<dbReference type="PANTHER" id="PTHR30255:SF2">
    <property type="entry name" value="SINGLE-STRANDED-DNA-SPECIFIC EXONUCLEASE RECJ"/>
    <property type="match status" value="1"/>
</dbReference>
<dbReference type="InterPro" id="IPR018779">
    <property type="entry name" value="RecJ_C"/>
</dbReference>
<evidence type="ECO:0000256" key="5">
    <source>
        <dbReference type="ARBA" id="ARBA00022839"/>
    </source>
</evidence>
<dbReference type="Gene3D" id="3.90.1640.30">
    <property type="match status" value="1"/>
</dbReference>
<dbReference type="InterPro" id="IPR003156">
    <property type="entry name" value="DHHA1_dom"/>
</dbReference>
<evidence type="ECO:0000259" key="7">
    <source>
        <dbReference type="Pfam" id="PF02272"/>
    </source>
</evidence>
<dbReference type="SUPFAM" id="SSF64182">
    <property type="entry name" value="DHH phosphoesterases"/>
    <property type="match status" value="1"/>
</dbReference>
<dbReference type="Gene3D" id="3.10.310.30">
    <property type="match status" value="1"/>
</dbReference>